<dbReference type="InterPro" id="IPR004496">
    <property type="entry name" value="NapF"/>
</dbReference>
<feature type="domain" description="4Fe-4S ferredoxin-type" evidence="8">
    <location>
        <begin position="55"/>
        <end position="86"/>
    </location>
</feature>
<dbReference type="OrthoDB" id="9808559at2"/>
<dbReference type="CDD" id="cd10564">
    <property type="entry name" value="NapF_like"/>
    <property type="match status" value="1"/>
</dbReference>
<feature type="domain" description="4Fe-4S ferredoxin-type" evidence="8">
    <location>
        <begin position="130"/>
        <end position="159"/>
    </location>
</feature>
<sequence length="170" mass="17396">MDVSRRRFLGGRKPGPAPFRPPWSVPEARFVNTCTACDDCLKACPTGLLQRGEGGLPVADFAAAACTFCGDCARACTTGAIGRDSTAAPWAFGIAIAEGCLAAQNVECRVCGEACDVSAIRFRPRIGGVPLPEVDNTACNGCGACIAPCPVSAVQRIAGVGGVTPNPELP</sequence>
<dbReference type="PROSITE" id="PS00198">
    <property type="entry name" value="4FE4S_FER_1"/>
    <property type="match status" value="2"/>
</dbReference>
<feature type="binding site" evidence="6">
    <location>
        <position position="72"/>
    </location>
    <ligand>
        <name>[4Fe-4S] cluster</name>
        <dbReference type="ChEBI" id="CHEBI:49883"/>
        <label>2</label>
    </ligand>
</feature>
<dbReference type="RefSeq" id="WP_141352264.1">
    <property type="nucleotide sequence ID" value="NZ_BJNV01000037.1"/>
</dbReference>
<dbReference type="Pfam" id="PF12838">
    <property type="entry name" value="Fer4_7"/>
    <property type="match status" value="1"/>
</dbReference>
<feature type="binding site" evidence="6">
    <location>
        <position position="142"/>
    </location>
    <ligand>
        <name>[4Fe-4S] cluster</name>
        <dbReference type="ChEBI" id="CHEBI:49883"/>
        <label>3</label>
    </ligand>
</feature>
<accession>A0A4Y4CVP4</accession>
<evidence type="ECO:0000256" key="5">
    <source>
        <dbReference type="ARBA" id="ARBA00023014"/>
    </source>
</evidence>
<dbReference type="GO" id="GO:0046872">
    <property type="term" value="F:metal ion binding"/>
    <property type="evidence" value="ECO:0007669"/>
    <property type="project" value="UniProtKB-KW"/>
</dbReference>
<feature type="binding site" evidence="6">
    <location>
        <position position="37"/>
    </location>
    <ligand>
        <name>[4Fe-4S] cluster</name>
        <dbReference type="ChEBI" id="CHEBI:49883"/>
        <label>1</label>
    </ligand>
</feature>
<dbReference type="SUPFAM" id="SSF54862">
    <property type="entry name" value="4Fe-4S ferredoxins"/>
    <property type="match status" value="1"/>
</dbReference>
<evidence type="ECO:0000256" key="7">
    <source>
        <dbReference type="SAM" id="MobiDB-lite"/>
    </source>
</evidence>
<feature type="binding site" evidence="6">
    <location>
        <position position="44"/>
    </location>
    <ligand>
        <name>[4Fe-4S] cluster</name>
        <dbReference type="ChEBI" id="CHEBI:49883"/>
        <label>1</label>
    </ligand>
</feature>
<feature type="binding site" evidence="6">
    <location>
        <position position="34"/>
    </location>
    <ligand>
        <name>[4Fe-4S] cluster</name>
        <dbReference type="ChEBI" id="CHEBI:49883"/>
        <label>1</label>
    </ligand>
</feature>
<dbReference type="EMBL" id="BJNV01000037">
    <property type="protein sequence ID" value="GEC96192.1"/>
    <property type="molecule type" value="Genomic_DNA"/>
</dbReference>
<feature type="binding site" evidence="6">
    <location>
        <position position="40"/>
    </location>
    <ligand>
        <name>[4Fe-4S] cluster</name>
        <dbReference type="ChEBI" id="CHEBI:49883"/>
        <label>1</label>
    </ligand>
</feature>
<dbReference type="HAMAP" id="MF_02201">
    <property type="entry name" value="NapF"/>
    <property type="match status" value="1"/>
</dbReference>
<dbReference type="PROSITE" id="PS51379">
    <property type="entry name" value="4FE4S_FER_2"/>
    <property type="match status" value="3"/>
</dbReference>
<keyword evidence="3 6" id="KW-0677">Repeat</keyword>
<comment type="subcellular location">
    <subcellularLocation>
        <location evidence="6">Cytoplasm</location>
    </subcellularLocation>
</comment>
<evidence type="ECO:0000313" key="9">
    <source>
        <dbReference type="EMBL" id="GEC96192.1"/>
    </source>
</evidence>
<keyword evidence="2 6" id="KW-0479">Metal-binding</keyword>
<feature type="binding site" evidence="6">
    <location>
        <position position="66"/>
    </location>
    <ligand>
        <name>[4Fe-4S] cluster</name>
        <dbReference type="ChEBI" id="CHEBI:49883"/>
        <label>2</label>
    </ligand>
</feature>
<feature type="binding site" evidence="6">
    <location>
        <position position="76"/>
    </location>
    <ligand>
        <name>[4Fe-4S] cluster</name>
        <dbReference type="ChEBI" id="CHEBI:49883"/>
        <label>2</label>
    </ligand>
</feature>
<evidence type="ECO:0000256" key="4">
    <source>
        <dbReference type="ARBA" id="ARBA00023004"/>
    </source>
</evidence>
<dbReference type="AlphaFoldDB" id="A0A4Y4CVP4"/>
<protein>
    <recommendedName>
        <fullName evidence="6">Ferredoxin-type protein NapF</fullName>
    </recommendedName>
</protein>
<comment type="subunit">
    <text evidence="6">Interacts with the cytoplasmic NapA precursor.</text>
</comment>
<comment type="function">
    <text evidence="6">Could be involved in the maturation of NapA, the catalytic subunit of the periplasmic nitrate reductase, before its export into the periplasm.</text>
</comment>
<dbReference type="Gene3D" id="3.30.70.20">
    <property type="match status" value="2"/>
</dbReference>
<feature type="binding site" evidence="6">
    <location>
        <position position="149"/>
    </location>
    <ligand>
        <name>[4Fe-4S] cluster</name>
        <dbReference type="ChEBI" id="CHEBI:49883"/>
        <label>3</label>
    </ligand>
</feature>
<feature type="binding site" evidence="6">
    <location>
        <position position="139"/>
    </location>
    <ligand>
        <name>[4Fe-4S] cluster</name>
        <dbReference type="ChEBI" id="CHEBI:49883"/>
        <label>3</label>
    </ligand>
</feature>
<name>A0A4Y4CVP4_ZOORA</name>
<organism evidence="9 10">
    <name type="scientific">Zoogloea ramigera</name>
    <dbReference type="NCBI Taxonomy" id="350"/>
    <lineage>
        <taxon>Bacteria</taxon>
        <taxon>Pseudomonadati</taxon>
        <taxon>Pseudomonadota</taxon>
        <taxon>Betaproteobacteria</taxon>
        <taxon>Rhodocyclales</taxon>
        <taxon>Zoogloeaceae</taxon>
        <taxon>Zoogloea</taxon>
    </lineage>
</organism>
<keyword evidence="5 6" id="KW-0411">Iron-sulfur</keyword>
<keyword evidence="1 6" id="KW-0004">4Fe-4S</keyword>
<evidence type="ECO:0000256" key="1">
    <source>
        <dbReference type="ARBA" id="ARBA00022485"/>
    </source>
</evidence>
<reference evidence="9 10" key="1">
    <citation type="submission" date="2019-06" db="EMBL/GenBank/DDBJ databases">
        <title>Whole genome shotgun sequence of Zoogloea ramigera NBRC 15342.</title>
        <authorList>
            <person name="Hosoyama A."/>
            <person name="Uohara A."/>
            <person name="Ohji S."/>
            <person name="Ichikawa N."/>
        </authorList>
    </citation>
    <scope>NUCLEOTIDE SEQUENCE [LARGE SCALE GENOMIC DNA]</scope>
    <source>
        <strain evidence="9 10">NBRC 15342</strain>
    </source>
</reference>
<evidence type="ECO:0000256" key="2">
    <source>
        <dbReference type="ARBA" id="ARBA00022723"/>
    </source>
</evidence>
<dbReference type="InterPro" id="IPR017900">
    <property type="entry name" value="4Fe4S_Fe_S_CS"/>
</dbReference>
<dbReference type="PANTHER" id="PTHR43687:SF1">
    <property type="entry name" value="FERREDOXIN III"/>
    <property type="match status" value="1"/>
</dbReference>
<keyword evidence="10" id="KW-1185">Reference proteome</keyword>
<feature type="region of interest" description="Disordered" evidence="7">
    <location>
        <begin position="1"/>
        <end position="20"/>
    </location>
</feature>
<feature type="binding site" evidence="6">
    <location>
        <position position="69"/>
    </location>
    <ligand>
        <name>[4Fe-4S] cluster</name>
        <dbReference type="ChEBI" id="CHEBI:49883"/>
        <label>2</label>
    </ligand>
</feature>
<dbReference type="InterPro" id="IPR050572">
    <property type="entry name" value="Fe-S_Ferredoxin"/>
</dbReference>
<dbReference type="Proteomes" id="UP000318422">
    <property type="component" value="Unassembled WGS sequence"/>
</dbReference>
<dbReference type="NCBIfam" id="TIGR00402">
    <property type="entry name" value="napF"/>
    <property type="match status" value="1"/>
</dbReference>
<feature type="compositionally biased region" description="Basic residues" evidence="7">
    <location>
        <begin position="1"/>
        <end position="10"/>
    </location>
</feature>
<feature type="binding site" evidence="6">
    <location>
        <position position="145"/>
    </location>
    <ligand>
        <name>[4Fe-4S] cluster</name>
        <dbReference type="ChEBI" id="CHEBI:49883"/>
        <label>3</label>
    </ligand>
</feature>
<gene>
    <name evidence="6 9" type="primary">napF</name>
    <name evidence="9" type="ORF">ZRA01_22650</name>
</gene>
<keyword evidence="4 6" id="KW-0408">Iron</keyword>
<dbReference type="GO" id="GO:0051539">
    <property type="term" value="F:4 iron, 4 sulfur cluster binding"/>
    <property type="evidence" value="ECO:0007669"/>
    <property type="project" value="UniProtKB-UniRule"/>
</dbReference>
<keyword evidence="6" id="KW-0963">Cytoplasm</keyword>
<comment type="cofactor">
    <cofactor evidence="6">
        <name>[4Fe-4S] cluster</name>
        <dbReference type="ChEBI" id="CHEBI:49883"/>
    </cofactor>
</comment>
<evidence type="ECO:0000259" key="8">
    <source>
        <dbReference type="PROSITE" id="PS51379"/>
    </source>
</evidence>
<comment type="similarity">
    <text evidence="6">Belongs to the NapF family.</text>
</comment>
<dbReference type="PANTHER" id="PTHR43687">
    <property type="entry name" value="ADENYLYLSULFATE REDUCTASE, BETA SUBUNIT"/>
    <property type="match status" value="1"/>
</dbReference>
<feature type="domain" description="4Fe-4S ferredoxin-type" evidence="8">
    <location>
        <begin position="24"/>
        <end position="54"/>
    </location>
</feature>
<dbReference type="InterPro" id="IPR017896">
    <property type="entry name" value="4Fe4S_Fe-S-bd"/>
</dbReference>
<evidence type="ECO:0000256" key="6">
    <source>
        <dbReference type="HAMAP-Rule" id="MF_02201"/>
    </source>
</evidence>
<evidence type="ECO:0000313" key="10">
    <source>
        <dbReference type="Proteomes" id="UP000318422"/>
    </source>
</evidence>
<dbReference type="Pfam" id="PF13187">
    <property type="entry name" value="Fer4_9"/>
    <property type="match status" value="1"/>
</dbReference>
<evidence type="ECO:0000256" key="3">
    <source>
        <dbReference type="ARBA" id="ARBA00022737"/>
    </source>
</evidence>
<comment type="caution">
    <text evidence="9">The sequence shown here is derived from an EMBL/GenBank/DDBJ whole genome shotgun (WGS) entry which is preliminary data.</text>
</comment>
<dbReference type="GO" id="GO:0005737">
    <property type="term" value="C:cytoplasm"/>
    <property type="evidence" value="ECO:0007669"/>
    <property type="project" value="UniProtKB-SubCell"/>
</dbReference>
<proteinExistence type="inferred from homology"/>